<keyword evidence="1" id="KW-0732">Signal</keyword>
<proteinExistence type="predicted"/>
<protein>
    <submittedName>
        <fullName evidence="2">AlNc14C1495G12967 protein</fullName>
    </submittedName>
</protein>
<dbReference type="HOGENOM" id="CLU_062728_0_0_1"/>
<accession>F0X2Q8</accession>
<evidence type="ECO:0000256" key="1">
    <source>
        <dbReference type="SAM" id="SignalP"/>
    </source>
</evidence>
<reference evidence="2" key="2">
    <citation type="submission" date="2011-02" db="EMBL/GenBank/DDBJ databases">
        <authorList>
            <person name="MacLean D."/>
        </authorList>
    </citation>
    <scope>NUCLEOTIDE SEQUENCE</scope>
</reference>
<name>F0X2Q8_9STRA</name>
<feature type="signal peptide" evidence="1">
    <location>
        <begin position="1"/>
        <end position="20"/>
    </location>
</feature>
<evidence type="ECO:0000313" key="2">
    <source>
        <dbReference type="EMBL" id="CCA28196.1"/>
    </source>
</evidence>
<sequence>MVSLRLFAITIIALESESDAKEVSGTFQVSIFEKYGFTACCDCIVKSAGVRNIYLLKDSGMTRLYWTTGNSNMLEAFIAHCNSKHKCSIRIGFHGCRNSIFQFDDAIQHEITILGDHPLNNRLQTWEQDLSSFIGRQDLEIPVFFGVQANQEKEMVKENNAFMDDQSGNFGLLPIPEAITPNNIQHVPSKVTRNLEDVDTLVQCIVIHGVAQDAVCRECLAMYSKGFAIRTYHLTHKSKYSGELCVFPTDHKQRIILGNCENTFFHHIFPLKRSKCEIIHRKLPNDLAVPRKEDMVHESSAKSVQYKNPSKGKDIGRIMEHIALKRMTRSRDNRQFQSAKLRSQETIDGLVNKASSCINFVARLSNRWICIGCILEKL</sequence>
<reference evidence="2" key="1">
    <citation type="journal article" date="2011" name="PLoS Biol.">
        <title>Gene gain and loss during evolution of obligate parasitism in the white rust pathogen of Arabidopsis thaliana.</title>
        <authorList>
            <person name="Kemen E."/>
            <person name="Gardiner A."/>
            <person name="Schultz-Larsen T."/>
            <person name="Kemen A.C."/>
            <person name="Balmuth A.L."/>
            <person name="Robert-Seilaniantz A."/>
            <person name="Bailey K."/>
            <person name="Holub E."/>
            <person name="Studholme D.J."/>
            <person name="Maclean D."/>
            <person name="Jones J.D."/>
        </authorList>
    </citation>
    <scope>NUCLEOTIDE SEQUENCE</scope>
</reference>
<gene>
    <name evidence="2" type="primary">AlNc14C1495G12967</name>
    <name evidence="2" type="ORF">ALNC14_143400</name>
</gene>
<dbReference type="EMBL" id="FR825036">
    <property type="protein sequence ID" value="CCA28196.1"/>
    <property type="molecule type" value="Genomic_DNA"/>
</dbReference>
<dbReference type="AlphaFoldDB" id="F0X2Q8"/>
<feature type="chain" id="PRO_5003260063" evidence="1">
    <location>
        <begin position="21"/>
        <end position="378"/>
    </location>
</feature>
<organism evidence="2">
    <name type="scientific">Albugo laibachii Nc14</name>
    <dbReference type="NCBI Taxonomy" id="890382"/>
    <lineage>
        <taxon>Eukaryota</taxon>
        <taxon>Sar</taxon>
        <taxon>Stramenopiles</taxon>
        <taxon>Oomycota</taxon>
        <taxon>Peronosporomycetes</taxon>
        <taxon>Albuginales</taxon>
        <taxon>Albuginaceae</taxon>
        <taxon>Albugo</taxon>
    </lineage>
</organism>